<dbReference type="Proteomes" id="UP000033608">
    <property type="component" value="Unassembled WGS sequence"/>
</dbReference>
<feature type="signal peptide" evidence="1">
    <location>
        <begin position="1"/>
        <end position="20"/>
    </location>
</feature>
<dbReference type="EMBL" id="FQVC01000004">
    <property type="protein sequence ID" value="SHF07164.1"/>
    <property type="molecule type" value="Genomic_DNA"/>
</dbReference>
<reference evidence="3 5" key="2">
    <citation type="submission" date="2016-11" db="EMBL/GenBank/DDBJ databases">
        <authorList>
            <person name="Jaros S."/>
            <person name="Januszkiewicz K."/>
            <person name="Wedrychowicz H."/>
        </authorList>
    </citation>
    <scope>NUCLEOTIDE SEQUENCE [LARGE SCALE GENOMIC DNA]</scope>
    <source>
        <strain evidence="3 5">DSM 17137</strain>
    </source>
</reference>
<evidence type="ECO:0000313" key="2">
    <source>
        <dbReference type="EMBL" id="KKB84880.1"/>
    </source>
</evidence>
<dbReference type="InterPro" id="IPR011992">
    <property type="entry name" value="EF-hand-dom_pair"/>
</dbReference>
<proteinExistence type="predicted"/>
<dbReference type="PROSITE" id="PS00018">
    <property type="entry name" value="EF_HAND_1"/>
    <property type="match status" value="1"/>
</dbReference>
<keyword evidence="1" id="KW-0732">Signal</keyword>
<accession>A0A0F5LR82</accession>
<dbReference type="Gene3D" id="1.10.238.10">
    <property type="entry name" value="EF-hand"/>
    <property type="match status" value="1"/>
</dbReference>
<evidence type="ECO:0008006" key="6">
    <source>
        <dbReference type="Google" id="ProtNLM"/>
    </source>
</evidence>
<evidence type="ECO:0000313" key="5">
    <source>
        <dbReference type="Proteomes" id="UP000184533"/>
    </source>
</evidence>
<name>A0A0F5LR82_9HYPH</name>
<dbReference type="RefSeq" id="WP_046134892.1">
    <property type="nucleotide sequence ID" value="NZ_FQVC01000004.1"/>
</dbReference>
<reference evidence="2 4" key="1">
    <citation type="submission" date="2015-03" db="EMBL/GenBank/DDBJ databases">
        <authorList>
            <person name="Hassan Y.I."/>
            <person name="Lepp D."/>
            <person name="Zhou T."/>
        </authorList>
    </citation>
    <scope>NUCLEOTIDE SEQUENCE [LARGE SCALE GENOMIC DNA]</scope>
    <source>
        <strain evidence="2 4">DSM 17137</strain>
    </source>
</reference>
<evidence type="ECO:0000313" key="4">
    <source>
        <dbReference type="Proteomes" id="UP000033608"/>
    </source>
</evidence>
<dbReference type="AlphaFoldDB" id="A0A0F5LR82"/>
<evidence type="ECO:0000313" key="3">
    <source>
        <dbReference type="EMBL" id="SHF07164.1"/>
    </source>
</evidence>
<gene>
    <name evidence="3" type="ORF">SAMN02745223_01745</name>
    <name evidence="2" type="ORF">VW29_08595</name>
</gene>
<feature type="chain" id="PRO_5015038299" description="EF hand" evidence="1">
    <location>
        <begin position="21"/>
        <end position="87"/>
    </location>
</feature>
<dbReference type="PATRIC" id="fig|1121477.3.peg.2814"/>
<protein>
    <recommendedName>
        <fullName evidence="6">EF hand</fullName>
    </recommendedName>
</protein>
<organism evidence="2 4">
    <name type="scientific">Devosia limi DSM 17137</name>
    <dbReference type="NCBI Taxonomy" id="1121477"/>
    <lineage>
        <taxon>Bacteria</taxon>
        <taxon>Pseudomonadati</taxon>
        <taxon>Pseudomonadota</taxon>
        <taxon>Alphaproteobacteria</taxon>
        <taxon>Hyphomicrobiales</taxon>
        <taxon>Devosiaceae</taxon>
        <taxon>Devosia</taxon>
    </lineage>
</organism>
<dbReference type="InterPro" id="IPR018247">
    <property type="entry name" value="EF_Hand_1_Ca_BS"/>
</dbReference>
<keyword evidence="4" id="KW-1185">Reference proteome</keyword>
<evidence type="ECO:0000256" key="1">
    <source>
        <dbReference type="SAM" id="SignalP"/>
    </source>
</evidence>
<dbReference type="SUPFAM" id="SSF47473">
    <property type="entry name" value="EF-hand"/>
    <property type="match status" value="1"/>
</dbReference>
<sequence>MKKLIFLAIGFTALAGSAFAQGTNPVYVFKDVDIDGDNYVSMSEAQARAPDITLGQYMNADSDKDGNLNQDEFAVALKAYMAAHAAM</sequence>
<dbReference type="Proteomes" id="UP000184533">
    <property type="component" value="Unassembled WGS sequence"/>
</dbReference>
<dbReference type="EMBL" id="LAJF01000062">
    <property type="protein sequence ID" value="KKB84880.1"/>
    <property type="molecule type" value="Genomic_DNA"/>
</dbReference>